<dbReference type="GO" id="GO:0080048">
    <property type="term" value="F:GDP-D-glucose phosphorylase activity"/>
    <property type="evidence" value="ECO:0007669"/>
    <property type="project" value="UniProtKB-EC"/>
</dbReference>
<dbReference type="Pfam" id="PF26216">
    <property type="entry name" value="GDPGP1_C"/>
    <property type="match status" value="1"/>
</dbReference>
<evidence type="ECO:0000256" key="5">
    <source>
        <dbReference type="ARBA" id="ARBA00012507"/>
    </source>
</evidence>
<comment type="function">
    <text evidence="2">Specific and highly efficient GDP-D-glucose phosphorylase regulating the levels of GDP-D-glucose in cells.</text>
</comment>
<keyword evidence="7" id="KW-0963">Cytoplasm</keyword>
<protein>
    <recommendedName>
        <fullName evidence="6">GDP-D-glucose phosphorylase 1</fullName>
        <ecNumber evidence="5">2.7.7.78</ecNumber>
    </recommendedName>
</protein>
<keyword evidence="12" id="KW-0378">Hydrolase</keyword>
<name>A0ABD2XHW2_9HYME</name>
<dbReference type="Pfam" id="PF26217">
    <property type="entry name" value="GDPGP1_N"/>
    <property type="match status" value="1"/>
</dbReference>
<comment type="catalytic activity">
    <reaction evidence="1">
        <text>GDP-alpha-D-glucose + phosphate = alpha-D-glucose 1-phosphate + GDP + H(+)</text>
        <dbReference type="Rhea" id="RHEA:30387"/>
        <dbReference type="ChEBI" id="CHEBI:15378"/>
        <dbReference type="ChEBI" id="CHEBI:43474"/>
        <dbReference type="ChEBI" id="CHEBI:58189"/>
        <dbReference type="ChEBI" id="CHEBI:58601"/>
        <dbReference type="ChEBI" id="CHEBI:62230"/>
        <dbReference type="EC" id="2.7.7.78"/>
    </reaction>
</comment>
<keyword evidence="11" id="KW-0547">Nucleotide-binding</keyword>
<keyword evidence="9" id="KW-0808">Transferase</keyword>
<proteinExistence type="inferred from homology"/>
<feature type="domain" description="GDPGP1-like C-terminal" evidence="13">
    <location>
        <begin position="205"/>
        <end position="320"/>
    </location>
</feature>
<comment type="similarity">
    <text evidence="4">Belongs to the GDPGP1 family.</text>
</comment>
<organism evidence="15 16">
    <name type="scientific">Trichogramma kaykai</name>
    <dbReference type="NCBI Taxonomy" id="54128"/>
    <lineage>
        <taxon>Eukaryota</taxon>
        <taxon>Metazoa</taxon>
        <taxon>Ecdysozoa</taxon>
        <taxon>Arthropoda</taxon>
        <taxon>Hexapoda</taxon>
        <taxon>Insecta</taxon>
        <taxon>Pterygota</taxon>
        <taxon>Neoptera</taxon>
        <taxon>Endopterygota</taxon>
        <taxon>Hymenoptera</taxon>
        <taxon>Apocrita</taxon>
        <taxon>Proctotrupomorpha</taxon>
        <taxon>Chalcidoidea</taxon>
        <taxon>Trichogrammatidae</taxon>
        <taxon>Trichogramma</taxon>
    </lineage>
</organism>
<dbReference type="EC" id="2.7.7.78" evidence="5"/>
<evidence type="ECO:0000313" key="15">
    <source>
        <dbReference type="EMBL" id="KAL3404584.1"/>
    </source>
</evidence>
<evidence type="ECO:0000256" key="2">
    <source>
        <dbReference type="ARBA" id="ARBA00003049"/>
    </source>
</evidence>
<dbReference type="InterPro" id="IPR058866">
    <property type="entry name" value="GDPGP1_N"/>
</dbReference>
<evidence type="ECO:0000313" key="16">
    <source>
        <dbReference type="Proteomes" id="UP001627154"/>
    </source>
</evidence>
<evidence type="ECO:0000256" key="10">
    <source>
        <dbReference type="ARBA" id="ARBA00022695"/>
    </source>
</evidence>
<dbReference type="Proteomes" id="UP001627154">
    <property type="component" value="Unassembled WGS sequence"/>
</dbReference>
<sequence>MDDNWNTRFFYSERDFNFQTAGKNEESFFDQCLKDRWKQIEDDENILRYSVRSQKSKQLEGKYGFMLELNMDRAIKRRKPEAIMSINQPFDGNKFNFTKISNKEILFDIGNGDGNDVIIVNVSPILWSHSLMITERFHEHPQHVTLYSIKKSLDIILLSKTENLKVLFNSLCANASVNHLHWHLYYLNSRMLLEHIELQYFTGCLYILENFPAKGFCIQLSSFDQDLKRYTSYLYKIVLILKTNEIPYNIYITRAKTNVTNQVFNDIRTYIWARESCYGVKDTENLLIAACECFGHMNIRNEKAYEEITEDDLCQALSDATSNALFLAKEKLNIEEISSVKPFELIE</sequence>
<reference evidence="15 16" key="1">
    <citation type="journal article" date="2024" name="bioRxiv">
        <title>A reference genome for Trichogramma kaykai: A tiny desert-dwelling parasitoid wasp with competing sex-ratio distorters.</title>
        <authorList>
            <person name="Culotta J."/>
            <person name="Lindsey A.R."/>
        </authorList>
    </citation>
    <scope>NUCLEOTIDE SEQUENCE [LARGE SCALE GENOMIC DNA]</scope>
    <source>
        <strain evidence="15 16">KSX58</strain>
    </source>
</reference>
<evidence type="ECO:0000259" key="13">
    <source>
        <dbReference type="Pfam" id="PF26216"/>
    </source>
</evidence>
<evidence type="ECO:0000259" key="14">
    <source>
        <dbReference type="Pfam" id="PF26217"/>
    </source>
</evidence>
<evidence type="ECO:0000256" key="11">
    <source>
        <dbReference type="ARBA" id="ARBA00022741"/>
    </source>
</evidence>
<dbReference type="EMBL" id="JBJJXI010000025">
    <property type="protein sequence ID" value="KAL3404584.1"/>
    <property type="molecule type" value="Genomic_DNA"/>
</dbReference>
<keyword evidence="8" id="KW-0344">Guanine-nucleotide releasing factor</keyword>
<keyword evidence="10" id="KW-0548">Nucleotidyltransferase</keyword>
<dbReference type="GO" id="GO:0005737">
    <property type="term" value="C:cytoplasm"/>
    <property type="evidence" value="ECO:0007669"/>
    <property type="project" value="UniProtKB-SubCell"/>
</dbReference>
<evidence type="ECO:0000256" key="9">
    <source>
        <dbReference type="ARBA" id="ARBA00022679"/>
    </source>
</evidence>
<dbReference type="GO" id="GO:0016787">
    <property type="term" value="F:hydrolase activity"/>
    <property type="evidence" value="ECO:0007669"/>
    <property type="project" value="UniProtKB-KW"/>
</dbReference>
<evidence type="ECO:0000256" key="6">
    <source>
        <dbReference type="ARBA" id="ARBA00018857"/>
    </source>
</evidence>
<evidence type="ECO:0000256" key="3">
    <source>
        <dbReference type="ARBA" id="ARBA00004496"/>
    </source>
</evidence>
<evidence type="ECO:0000256" key="8">
    <source>
        <dbReference type="ARBA" id="ARBA00022658"/>
    </source>
</evidence>
<dbReference type="PANTHER" id="PTHR20884">
    <property type="entry name" value="GDP-D-GLUCOSE PHOSPHORYLASE 1"/>
    <property type="match status" value="1"/>
</dbReference>
<dbReference type="GO" id="GO:0000166">
    <property type="term" value="F:nucleotide binding"/>
    <property type="evidence" value="ECO:0007669"/>
    <property type="project" value="UniProtKB-KW"/>
</dbReference>
<dbReference type="InterPro" id="IPR058865">
    <property type="entry name" value="GDPGP1_C"/>
</dbReference>
<keyword evidence="16" id="KW-1185">Reference proteome</keyword>
<evidence type="ECO:0000256" key="12">
    <source>
        <dbReference type="ARBA" id="ARBA00022801"/>
    </source>
</evidence>
<dbReference type="AlphaFoldDB" id="A0ABD2XHW2"/>
<comment type="caution">
    <text evidence="15">The sequence shown here is derived from an EMBL/GenBank/DDBJ whole genome shotgun (WGS) entry which is preliminary data.</text>
</comment>
<feature type="domain" description="GDPGP1-like N-terminal" evidence="14">
    <location>
        <begin position="29"/>
        <end position="185"/>
    </location>
</feature>
<dbReference type="GO" id="GO:0005085">
    <property type="term" value="F:guanyl-nucleotide exchange factor activity"/>
    <property type="evidence" value="ECO:0007669"/>
    <property type="project" value="UniProtKB-KW"/>
</dbReference>
<evidence type="ECO:0000256" key="4">
    <source>
        <dbReference type="ARBA" id="ARBA00006451"/>
    </source>
</evidence>
<evidence type="ECO:0000256" key="7">
    <source>
        <dbReference type="ARBA" id="ARBA00022490"/>
    </source>
</evidence>
<dbReference type="InterPro" id="IPR026506">
    <property type="entry name" value="GDPGP"/>
</dbReference>
<evidence type="ECO:0000256" key="1">
    <source>
        <dbReference type="ARBA" id="ARBA00000063"/>
    </source>
</evidence>
<gene>
    <name evidence="15" type="ORF">TKK_003040</name>
</gene>
<comment type="subcellular location">
    <subcellularLocation>
        <location evidence="3">Cytoplasm</location>
    </subcellularLocation>
</comment>
<accession>A0ABD2XHW2</accession>
<dbReference type="PANTHER" id="PTHR20884:SF8">
    <property type="entry name" value="GDP-D-GLUCOSE PHOSPHORYLASE 1"/>
    <property type="match status" value="1"/>
</dbReference>